<dbReference type="InterPro" id="IPR016776">
    <property type="entry name" value="ApeP-like_dehydratase"/>
</dbReference>
<accession>A0ABV8V507</accession>
<gene>
    <name evidence="1" type="ORF">ACFOX3_11810</name>
</gene>
<dbReference type="EMBL" id="JBHSCX010000014">
    <property type="protein sequence ID" value="MFC4362991.1"/>
    <property type="molecule type" value="Genomic_DNA"/>
</dbReference>
<name>A0ABV8V507_9GAMM</name>
<proteinExistence type="predicted"/>
<dbReference type="InterPro" id="IPR029069">
    <property type="entry name" value="HotDog_dom_sf"/>
</dbReference>
<dbReference type="PIRSF" id="PIRSF020565">
    <property type="entry name" value="3Ho_Ac_ACP_DH_prd"/>
    <property type="match status" value="1"/>
</dbReference>
<organism evidence="1 2">
    <name type="scientific">Simiduia curdlanivorans</name>
    <dbReference type="NCBI Taxonomy" id="1492769"/>
    <lineage>
        <taxon>Bacteria</taxon>
        <taxon>Pseudomonadati</taxon>
        <taxon>Pseudomonadota</taxon>
        <taxon>Gammaproteobacteria</taxon>
        <taxon>Cellvibrionales</taxon>
        <taxon>Cellvibrionaceae</taxon>
        <taxon>Simiduia</taxon>
    </lineage>
</organism>
<keyword evidence="2" id="KW-1185">Reference proteome</keyword>
<dbReference type="Proteomes" id="UP001595840">
    <property type="component" value="Unassembled WGS sequence"/>
</dbReference>
<reference evidence="2" key="1">
    <citation type="journal article" date="2019" name="Int. J. Syst. Evol. Microbiol.">
        <title>The Global Catalogue of Microorganisms (GCM) 10K type strain sequencing project: providing services to taxonomists for standard genome sequencing and annotation.</title>
        <authorList>
            <consortium name="The Broad Institute Genomics Platform"/>
            <consortium name="The Broad Institute Genome Sequencing Center for Infectious Disease"/>
            <person name="Wu L."/>
            <person name="Ma J."/>
        </authorList>
    </citation>
    <scope>NUCLEOTIDE SEQUENCE [LARGE SCALE GENOMIC DNA]</scope>
    <source>
        <strain evidence="2">CECT 8570</strain>
    </source>
</reference>
<dbReference type="Gene3D" id="3.10.129.10">
    <property type="entry name" value="Hotdog Thioesterase"/>
    <property type="match status" value="1"/>
</dbReference>
<evidence type="ECO:0008006" key="3">
    <source>
        <dbReference type="Google" id="ProtNLM"/>
    </source>
</evidence>
<dbReference type="SUPFAM" id="SSF54637">
    <property type="entry name" value="Thioesterase/thiol ester dehydrase-isomerase"/>
    <property type="match status" value="1"/>
</dbReference>
<evidence type="ECO:0000313" key="1">
    <source>
        <dbReference type="EMBL" id="MFC4362991.1"/>
    </source>
</evidence>
<dbReference type="Pfam" id="PF22817">
    <property type="entry name" value="ApeP-like"/>
    <property type="match status" value="1"/>
</dbReference>
<evidence type="ECO:0000313" key="2">
    <source>
        <dbReference type="Proteomes" id="UP001595840"/>
    </source>
</evidence>
<dbReference type="RefSeq" id="WP_290265324.1">
    <property type="nucleotide sequence ID" value="NZ_JAUFQG010000006.1"/>
</dbReference>
<comment type="caution">
    <text evidence="1">The sequence shown here is derived from an EMBL/GenBank/DDBJ whole genome shotgun (WGS) entry which is preliminary data.</text>
</comment>
<protein>
    <recommendedName>
        <fullName evidence="3">3-hydroxylacyl-ACP dehydratase</fullName>
    </recommendedName>
</protein>
<sequence length="168" mass="17839">MVESKSFSTDLQAFIASVAGTASAWPIIDLVPHDLPMSLLDEVISVSENALMAKVSVHSQSLFLEAEGVPALVGIEYMAQAIAAFAGFQALSQGGQVSLGFLVGTRKFLSNVDFFAVDSSLWVRVERVVSGDNGLSVFECTIKGENVAVNANLNVFQPANPEEFLAQA</sequence>